<dbReference type="RefSeq" id="WP_106929189.1">
    <property type="nucleotide sequence ID" value="NZ_PYFT01000001.1"/>
</dbReference>
<dbReference type="NCBIfam" id="TIGR01007">
    <property type="entry name" value="eps_fam"/>
    <property type="match status" value="1"/>
</dbReference>
<evidence type="ECO:0000259" key="10">
    <source>
        <dbReference type="Pfam" id="PF01656"/>
    </source>
</evidence>
<organism evidence="13 14">
    <name type="scientific">Adhaeribacter arboris</name>
    <dbReference type="NCBI Taxonomy" id="2072846"/>
    <lineage>
        <taxon>Bacteria</taxon>
        <taxon>Pseudomonadati</taxon>
        <taxon>Bacteroidota</taxon>
        <taxon>Cytophagia</taxon>
        <taxon>Cytophagales</taxon>
        <taxon>Hymenobacteraceae</taxon>
        <taxon>Adhaeribacter</taxon>
    </lineage>
</organism>
<evidence type="ECO:0000256" key="8">
    <source>
        <dbReference type="SAM" id="Coils"/>
    </source>
</evidence>
<evidence type="ECO:0000256" key="4">
    <source>
        <dbReference type="ARBA" id="ARBA00022741"/>
    </source>
</evidence>
<dbReference type="CDD" id="cd05387">
    <property type="entry name" value="BY-kinase"/>
    <property type="match status" value="1"/>
</dbReference>
<dbReference type="InterPro" id="IPR002586">
    <property type="entry name" value="CobQ/CobB/MinD/ParA_Nub-bd_dom"/>
</dbReference>
<dbReference type="InterPro" id="IPR027417">
    <property type="entry name" value="P-loop_NTPase"/>
</dbReference>
<keyword evidence="5" id="KW-0067">ATP-binding</keyword>
<dbReference type="Gene3D" id="3.40.50.300">
    <property type="entry name" value="P-loop containing nucleotide triphosphate hydrolases"/>
    <property type="match status" value="1"/>
</dbReference>
<reference evidence="13 14" key="1">
    <citation type="submission" date="2018-03" db="EMBL/GenBank/DDBJ databases">
        <title>Adhaeribacter sp. HMF7605 Genome sequencing and assembly.</title>
        <authorList>
            <person name="Kang H."/>
            <person name="Kang J."/>
            <person name="Cha I."/>
            <person name="Kim H."/>
            <person name="Joh K."/>
        </authorList>
    </citation>
    <scope>NUCLEOTIDE SEQUENCE [LARGE SCALE GENOMIC DNA]</scope>
    <source>
        <strain evidence="13 14">HMF7605</strain>
    </source>
</reference>
<dbReference type="InterPro" id="IPR003856">
    <property type="entry name" value="LPS_length_determ_N"/>
</dbReference>
<dbReference type="GO" id="GO:0005886">
    <property type="term" value="C:plasma membrane"/>
    <property type="evidence" value="ECO:0007669"/>
    <property type="project" value="UniProtKB-SubCell"/>
</dbReference>
<name>A0A2T2YEP9_9BACT</name>
<feature type="domain" description="Polysaccharide chain length determinant N-terminal" evidence="11">
    <location>
        <begin position="13"/>
        <end position="107"/>
    </location>
</feature>
<feature type="transmembrane region" description="Helical" evidence="9">
    <location>
        <begin position="26"/>
        <end position="47"/>
    </location>
</feature>
<comment type="subcellular location">
    <subcellularLocation>
        <location evidence="1">Cell membrane</location>
        <topology evidence="1">Multi-pass membrane protein</topology>
    </subcellularLocation>
</comment>
<evidence type="ECO:0000313" key="14">
    <source>
        <dbReference type="Proteomes" id="UP000240357"/>
    </source>
</evidence>
<evidence type="ECO:0000256" key="2">
    <source>
        <dbReference type="ARBA" id="ARBA00022475"/>
    </source>
</evidence>
<dbReference type="AlphaFoldDB" id="A0A2T2YEP9"/>
<dbReference type="OrthoDB" id="9794577at2"/>
<evidence type="ECO:0000256" key="7">
    <source>
        <dbReference type="ARBA" id="ARBA00023136"/>
    </source>
</evidence>
<gene>
    <name evidence="13" type="ORF">AHMF7605_10870</name>
</gene>
<sequence>MASREILPFETEQVSLKSILNKYVKYWPLFVASVILCLGLAYLYLLYATPEYTIVSTIQIKDDKKDPNGSKNEAFNDLDIFQSTRSVHNEIQVFKAKSLMLRVLKELSMNTTYYIDGPLKESEVYANYLPIKVVVSQFNPLVYDNNLVAINLEDKNTFTLKDAQGIKAYKIGQQISKPYATFTVLANPLNAASEIRNIKIRFNNLDKLATAYNSKLEVAPITKETNVLSITLTEAVPEKGKDIVNKLIEVYNKEAIEDKNIIATNTVQFIDARLKDLTAELSNVEKQVESLKRKNVFTDVEAEAQLSITNASDYNRELTDWGIQIEVLNSLENYLKRQKGRYELAPSNLNIKDPTLLDLITRFNALQLERQRMLRTTQPDNPLVLNLNEQLSTLQANMLENLKNIKSGLVITRNKLRSNVAQNASRIKQVPSMERDLLEINRQQGIKQALYQYLLQKREEAALSLAATVSISRIIDPPFAGDSPTKPKKPLVLLLALIIGMGLPFAFVVIKDSFNDRVQEFKDVELVTAAPLLGEISHNDTRETLVVTDKSRSLVAELFRHNRANLQLATLGQDNKIILVTSSMAGEGKTFFSLNLASSLALAGKKVAVVDFDLRKSGLTQSLGIPNEKGISNYLNSEISAVDDIIVALQTVAGLYAVGSGPIPYNPAELMLLPKVGELIEELKDRFDHIVLDTSPVGQVADALSLSPYIDSTIYLMRYNYTLKDQVNIIEDIYKNNKLKNLMMVLNDAKKTKGYGSYGYGYTEEKNVSWKAKARNRANV</sequence>
<feature type="domain" description="CobQ/CobB/MinD/ParA nucleotide binding" evidence="10">
    <location>
        <begin position="578"/>
        <end position="753"/>
    </location>
</feature>
<dbReference type="InterPro" id="IPR050445">
    <property type="entry name" value="Bact_polysacc_biosynth/exp"/>
</dbReference>
<evidence type="ECO:0000256" key="3">
    <source>
        <dbReference type="ARBA" id="ARBA00022692"/>
    </source>
</evidence>
<keyword evidence="2" id="KW-1003">Cell membrane</keyword>
<keyword evidence="4" id="KW-0547">Nucleotide-binding</keyword>
<dbReference type="PANTHER" id="PTHR32309">
    <property type="entry name" value="TYROSINE-PROTEIN KINASE"/>
    <property type="match status" value="1"/>
</dbReference>
<dbReference type="GO" id="GO:0004713">
    <property type="term" value="F:protein tyrosine kinase activity"/>
    <property type="evidence" value="ECO:0007669"/>
    <property type="project" value="TreeGrafter"/>
</dbReference>
<accession>A0A2T2YEP9</accession>
<keyword evidence="8" id="KW-0175">Coiled coil</keyword>
<dbReference type="GO" id="GO:0005524">
    <property type="term" value="F:ATP binding"/>
    <property type="evidence" value="ECO:0007669"/>
    <property type="project" value="UniProtKB-KW"/>
</dbReference>
<keyword evidence="7 9" id="KW-0472">Membrane</keyword>
<evidence type="ECO:0000256" key="9">
    <source>
        <dbReference type="SAM" id="Phobius"/>
    </source>
</evidence>
<feature type="coiled-coil region" evidence="8">
    <location>
        <begin position="267"/>
        <end position="294"/>
    </location>
</feature>
<evidence type="ECO:0000256" key="1">
    <source>
        <dbReference type="ARBA" id="ARBA00004651"/>
    </source>
</evidence>
<feature type="domain" description="Tyrosine-protein kinase G-rich" evidence="12">
    <location>
        <begin position="433"/>
        <end position="512"/>
    </location>
</feature>
<evidence type="ECO:0000313" key="13">
    <source>
        <dbReference type="EMBL" id="PSR53984.1"/>
    </source>
</evidence>
<proteinExistence type="predicted"/>
<dbReference type="InterPro" id="IPR032807">
    <property type="entry name" value="GNVR"/>
</dbReference>
<keyword evidence="6 9" id="KW-1133">Transmembrane helix</keyword>
<dbReference type="Pfam" id="PF01656">
    <property type="entry name" value="CbiA"/>
    <property type="match status" value="1"/>
</dbReference>
<feature type="transmembrane region" description="Helical" evidence="9">
    <location>
        <begin position="491"/>
        <end position="510"/>
    </location>
</feature>
<protein>
    <submittedName>
        <fullName evidence="13">Capsular biosynthesis protein</fullName>
    </submittedName>
</protein>
<evidence type="ECO:0000259" key="12">
    <source>
        <dbReference type="Pfam" id="PF13807"/>
    </source>
</evidence>
<dbReference type="Pfam" id="PF13807">
    <property type="entry name" value="GNVR"/>
    <property type="match status" value="1"/>
</dbReference>
<dbReference type="PANTHER" id="PTHR32309:SF13">
    <property type="entry name" value="FERRIC ENTEROBACTIN TRANSPORT PROTEIN FEPE"/>
    <property type="match status" value="1"/>
</dbReference>
<dbReference type="Pfam" id="PF02706">
    <property type="entry name" value="Wzz"/>
    <property type="match status" value="1"/>
</dbReference>
<evidence type="ECO:0000256" key="6">
    <source>
        <dbReference type="ARBA" id="ARBA00022989"/>
    </source>
</evidence>
<dbReference type="EMBL" id="PYFT01000001">
    <property type="protein sequence ID" value="PSR53984.1"/>
    <property type="molecule type" value="Genomic_DNA"/>
</dbReference>
<keyword evidence="14" id="KW-1185">Reference proteome</keyword>
<dbReference type="SUPFAM" id="SSF52540">
    <property type="entry name" value="P-loop containing nucleoside triphosphate hydrolases"/>
    <property type="match status" value="1"/>
</dbReference>
<dbReference type="Proteomes" id="UP000240357">
    <property type="component" value="Unassembled WGS sequence"/>
</dbReference>
<comment type="caution">
    <text evidence="13">The sequence shown here is derived from an EMBL/GenBank/DDBJ whole genome shotgun (WGS) entry which is preliminary data.</text>
</comment>
<evidence type="ECO:0000256" key="5">
    <source>
        <dbReference type="ARBA" id="ARBA00022840"/>
    </source>
</evidence>
<evidence type="ECO:0000259" key="11">
    <source>
        <dbReference type="Pfam" id="PF02706"/>
    </source>
</evidence>
<dbReference type="InterPro" id="IPR005702">
    <property type="entry name" value="Wzc-like_C"/>
</dbReference>
<keyword evidence="3 9" id="KW-0812">Transmembrane</keyword>